<reference evidence="2 3" key="1">
    <citation type="submission" date="2020-08" db="EMBL/GenBank/DDBJ databases">
        <title>Genome sequencing of Purple Non-Sulfur Bacteria from various extreme environments.</title>
        <authorList>
            <person name="Mayer M."/>
        </authorList>
    </citation>
    <scope>NUCLEOTIDE SEQUENCE [LARGE SCALE GENOMIC DNA]</scope>
    <source>
        <strain evidence="2 3">2761</strain>
    </source>
</reference>
<protein>
    <submittedName>
        <fullName evidence="2">Anti-anti-sigma factor</fullName>
    </submittedName>
</protein>
<dbReference type="InterPro" id="IPR002645">
    <property type="entry name" value="STAS_dom"/>
</dbReference>
<keyword evidence="3" id="KW-1185">Reference proteome</keyword>
<dbReference type="PANTHER" id="PTHR35849:SF2">
    <property type="entry name" value="BLR2341 PROTEIN"/>
    <property type="match status" value="1"/>
</dbReference>
<dbReference type="InterPro" id="IPR058548">
    <property type="entry name" value="MlaB-like_STAS"/>
</dbReference>
<accession>A0A840G0E7</accession>
<dbReference type="SUPFAM" id="SSF52091">
    <property type="entry name" value="SpoIIaa-like"/>
    <property type="match status" value="1"/>
</dbReference>
<dbReference type="AlphaFoldDB" id="A0A840G0E7"/>
<dbReference type="OrthoDB" id="8527158at2"/>
<dbReference type="CDD" id="cd07043">
    <property type="entry name" value="STAS_anti-anti-sigma_factors"/>
    <property type="match status" value="1"/>
</dbReference>
<dbReference type="RefSeq" id="WP_153115052.1">
    <property type="nucleotide sequence ID" value="NZ_JACIGE010000001.1"/>
</dbReference>
<name>A0A840G0E7_RHOTE</name>
<comment type="caution">
    <text evidence="2">The sequence shown here is derived from an EMBL/GenBank/DDBJ whole genome shotgun (WGS) entry which is preliminary data.</text>
</comment>
<dbReference type="InterPro" id="IPR036513">
    <property type="entry name" value="STAS_dom_sf"/>
</dbReference>
<dbReference type="InterPro" id="IPR052746">
    <property type="entry name" value="MlaB_ABC_Transporter"/>
</dbReference>
<sequence length="102" mass="10615">MSDQPVADTARLSLSGELTIYTAAEIRATLAEAMEGVSELEVDLSEISDMDTAGLQLLLLAKRNPRTEVRLSGHSPAVLRLLGIANLGSALDAPLAAVAAES</sequence>
<dbReference type="PANTHER" id="PTHR35849">
    <property type="entry name" value="BLR2341 PROTEIN"/>
    <property type="match status" value="1"/>
</dbReference>
<dbReference type="Proteomes" id="UP000587070">
    <property type="component" value="Unassembled WGS sequence"/>
</dbReference>
<organism evidence="2 3">
    <name type="scientific">Rhodocyclus tenuis</name>
    <name type="common">Rhodospirillum tenue</name>
    <dbReference type="NCBI Taxonomy" id="1066"/>
    <lineage>
        <taxon>Bacteria</taxon>
        <taxon>Pseudomonadati</taxon>
        <taxon>Pseudomonadota</taxon>
        <taxon>Betaproteobacteria</taxon>
        <taxon>Rhodocyclales</taxon>
        <taxon>Rhodocyclaceae</taxon>
        <taxon>Rhodocyclus</taxon>
    </lineage>
</organism>
<feature type="domain" description="STAS" evidence="1">
    <location>
        <begin position="12"/>
        <end position="102"/>
    </location>
</feature>
<evidence type="ECO:0000313" key="3">
    <source>
        <dbReference type="Proteomes" id="UP000587070"/>
    </source>
</evidence>
<dbReference type="PROSITE" id="PS50801">
    <property type="entry name" value="STAS"/>
    <property type="match status" value="1"/>
</dbReference>
<evidence type="ECO:0000313" key="2">
    <source>
        <dbReference type="EMBL" id="MBB4245943.1"/>
    </source>
</evidence>
<gene>
    <name evidence="2" type="ORF">GGD90_000292</name>
</gene>
<evidence type="ECO:0000259" key="1">
    <source>
        <dbReference type="PROSITE" id="PS50801"/>
    </source>
</evidence>
<dbReference type="EMBL" id="JACIGE010000001">
    <property type="protein sequence ID" value="MBB4245943.1"/>
    <property type="molecule type" value="Genomic_DNA"/>
</dbReference>
<proteinExistence type="predicted"/>
<dbReference type="Gene3D" id="3.30.750.24">
    <property type="entry name" value="STAS domain"/>
    <property type="match status" value="1"/>
</dbReference>
<dbReference type="Pfam" id="PF13466">
    <property type="entry name" value="STAS_2"/>
    <property type="match status" value="1"/>
</dbReference>